<keyword evidence="1" id="KW-0812">Transmembrane</keyword>
<gene>
    <name evidence="2" type="ORF">MMARJ_42660</name>
</gene>
<evidence type="ECO:0000313" key="2">
    <source>
        <dbReference type="EMBL" id="BBY13526.1"/>
    </source>
</evidence>
<keyword evidence="1" id="KW-0472">Membrane</keyword>
<organism evidence="2 3">
    <name type="scientific">Mycobacterium marseillense</name>
    <dbReference type="NCBI Taxonomy" id="701042"/>
    <lineage>
        <taxon>Bacteria</taxon>
        <taxon>Bacillati</taxon>
        <taxon>Actinomycetota</taxon>
        <taxon>Actinomycetes</taxon>
        <taxon>Mycobacteriales</taxon>
        <taxon>Mycobacteriaceae</taxon>
        <taxon>Mycobacterium</taxon>
        <taxon>Mycobacterium avium complex (MAC)</taxon>
    </lineage>
</organism>
<feature type="transmembrane region" description="Helical" evidence="1">
    <location>
        <begin position="23"/>
        <end position="41"/>
    </location>
</feature>
<evidence type="ECO:0000313" key="3">
    <source>
        <dbReference type="Proteomes" id="UP000466831"/>
    </source>
</evidence>
<name>A0ABN6A0Y4_9MYCO</name>
<keyword evidence="3" id="KW-1185">Reference proteome</keyword>
<evidence type="ECO:0000256" key="1">
    <source>
        <dbReference type="SAM" id="Phobius"/>
    </source>
</evidence>
<sequence>MGVTVNILQPGLVHVPMGVFRPVGVRVGVLVLHVVMLVGRVRVGVRHVAVLVLVRVGRVVGVLVAHR</sequence>
<accession>A0ABN6A0Y4</accession>
<reference evidence="2 3" key="1">
    <citation type="journal article" date="2019" name="Emerg. Microbes Infect.">
        <title>Comprehensive subspecies identification of 175 nontuberculous mycobacteria species based on 7547 genomic profiles.</title>
        <authorList>
            <person name="Matsumoto Y."/>
            <person name="Kinjo T."/>
            <person name="Motooka D."/>
            <person name="Nabeya D."/>
            <person name="Jung N."/>
            <person name="Uechi K."/>
            <person name="Horii T."/>
            <person name="Iida T."/>
            <person name="Fujita J."/>
            <person name="Nakamura S."/>
        </authorList>
    </citation>
    <scope>NUCLEOTIDE SEQUENCE [LARGE SCALE GENOMIC DNA]</scope>
    <source>
        <strain evidence="2 3">JCM 17324</strain>
    </source>
</reference>
<dbReference type="Proteomes" id="UP000466831">
    <property type="component" value="Chromosome"/>
</dbReference>
<dbReference type="EMBL" id="AP022584">
    <property type="protein sequence ID" value="BBY13526.1"/>
    <property type="molecule type" value="Genomic_DNA"/>
</dbReference>
<protein>
    <submittedName>
        <fullName evidence="2">Uncharacterized protein</fullName>
    </submittedName>
</protein>
<keyword evidence="1" id="KW-1133">Transmembrane helix</keyword>
<proteinExistence type="predicted"/>